<organism evidence="5 6">
    <name type="scientific">Lysinibacillus composti</name>
    <dbReference type="NCBI Taxonomy" id="720633"/>
    <lineage>
        <taxon>Bacteria</taxon>
        <taxon>Bacillati</taxon>
        <taxon>Bacillota</taxon>
        <taxon>Bacilli</taxon>
        <taxon>Bacillales</taxon>
        <taxon>Bacillaceae</taxon>
        <taxon>Lysinibacillus</taxon>
    </lineage>
</organism>
<dbReference type="InterPro" id="IPR036388">
    <property type="entry name" value="WH-like_DNA-bd_sf"/>
</dbReference>
<dbReference type="OrthoDB" id="114741at2"/>
<dbReference type="SMART" id="SM00345">
    <property type="entry name" value="HTH_GNTR"/>
    <property type="match status" value="1"/>
</dbReference>
<sequence>MVRKVREKEFLADQATRILREGILSGELLPGEELPEEKIATQLGISRTPLRDALRRLQLEGLLIIEKGRPAKVSNLTPEDFFQSLEIRQIIETYNIEYVTSHINDHLFEKLKDNILQQELATIQTNYNHFLELDREFHILLASASPNSKLIHLIHEMNTGTYRAFNYFVSDTPKTTEHSLQEHIEILDAIQEKDSTLARQKMQTHLEKVGSRLKDVLVTKTTDTYHI</sequence>
<dbReference type="SUPFAM" id="SSF48008">
    <property type="entry name" value="GntR ligand-binding domain-like"/>
    <property type="match status" value="1"/>
</dbReference>
<dbReference type="InterPro" id="IPR000524">
    <property type="entry name" value="Tscrpt_reg_HTH_GntR"/>
</dbReference>
<dbReference type="PANTHER" id="PTHR43537">
    <property type="entry name" value="TRANSCRIPTIONAL REGULATOR, GNTR FAMILY"/>
    <property type="match status" value="1"/>
</dbReference>
<dbReference type="RefSeq" id="WP_124764774.1">
    <property type="nucleotide sequence ID" value="NZ_JAFBDY010000008.1"/>
</dbReference>
<dbReference type="InterPro" id="IPR011711">
    <property type="entry name" value="GntR_C"/>
</dbReference>
<keyword evidence="1" id="KW-0805">Transcription regulation</keyword>
<dbReference type="Pfam" id="PF00392">
    <property type="entry name" value="GntR"/>
    <property type="match status" value="1"/>
</dbReference>
<evidence type="ECO:0000256" key="3">
    <source>
        <dbReference type="ARBA" id="ARBA00023163"/>
    </source>
</evidence>
<feature type="domain" description="HTH gntR-type" evidence="4">
    <location>
        <begin position="9"/>
        <end position="76"/>
    </location>
</feature>
<accession>A0A3N9UDS0</accession>
<keyword evidence="6" id="KW-1185">Reference proteome</keyword>
<reference evidence="5 6" key="1">
    <citation type="journal article" date="2013" name="J. Microbiol.">
        <title>Lysinibacillus chungkukjangi sp. nov., isolated from Chungkukjang, Korean fermented soybean food.</title>
        <authorList>
            <person name="Kim S.J."/>
            <person name="Jang Y.H."/>
            <person name="Hamada M."/>
            <person name="Ahn J.H."/>
            <person name="Weon H.Y."/>
            <person name="Suzuki K."/>
            <person name="Whang K.S."/>
            <person name="Kwon S.W."/>
        </authorList>
    </citation>
    <scope>NUCLEOTIDE SEQUENCE [LARGE SCALE GENOMIC DNA]</scope>
    <source>
        <strain evidence="5 6">MCCC 1A12701</strain>
    </source>
</reference>
<evidence type="ECO:0000313" key="6">
    <source>
        <dbReference type="Proteomes" id="UP000274033"/>
    </source>
</evidence>
<comment type="caution">
    <text evidence="5">The sequence shown here is derived from an EMBL/GenBank/DDBJ whole genome shotgun (WGS) entry which is preliminary data.</text>
</comment>
<dbReference type="Proteomes" id="UP000274033">
    <property type="component" value="Unassembled WGS sequence"/>
</dbReference>
<dbReference type="Pfam" id="PF07729">
    <property type="entry name" value="FCD"/>
    <property type="match status" value="1"/>
</dbReference>
<proteinExistence type="predicted"/>
<dbReference type="InterPro" id="IPR008920">
    <property type="entry name" value="TF_FadR/GntR_C"/>
</dbReference>
<dbReference type="PROSITE" id="PS50949">
    <property type="entry name" value="HTH_GNTR"/>
    <property type="match status" value="1"/>
</dbReference>
<evidence type="ECO:0000313" key="5">
    <source>
        <dbReference type="EMBL" id="RQW74483.1"/>
    </source>
</evidence>
<dbReference type="GO" id="GO:0003700">
    <property type="term" value="F:DNA-binding transcription factor activity"/>
    <property type="evidence" value="ECO:0007669"/>
    <property type="project" value="InterPro"/>
</dbReference>
<dbReference type="Gene3D" id="1.20.120.530">
    <property type="entry name" value="GntR ligand-binding domain-like"/>
    <property type="match status" value="1"/>
</dbReference>
<dbReference type="Gene3D" id="1.10.10.10">
    <property type="entry name" value="Winged helix-like DNA-binding domain superfamily/Winged helix DNA-binding domain"/>
    <property type="match status" value="1"/>
</dbReference>
<dbReference type="SUPFAM" id="SSF46785">
    <property type="entry name" value="Winged helix' DNA-binding domain"/>
    <property type="match status" value="1"/>
</dbReference>
<dbReference type="CDD" id="cd07377">
    <property type="entry name" value="WHTH_GntR"/>
    <property type="match status" value="1"/>
</dbReference>
<dbReference type="GO" id="GO:0003677">
    <property type="term" value="F:DNA binding"/>
    <property type="evidence" value="ECO:0007669"/>
    <property type="project" value="UniProtKB-KW"/>
</dbReference>
<evidence type="ECO:0000256" key="2">
    <source>
        <dbReference type="ARBA" id="ARBA00023125"/>
    </source>
</evidence>
<dbReference type="InterPro" id="IPR036390">
    <property type="entry name" value="WH_DNA-bd_sf"/>
</dbReference>
<name>A0A3N9UDS0_9BACI</name>
<dbReference type="PANTHER" id="PTHR43537:SF5">
    <property type="entry name" value="UXU OPERON TRANSCRIPTIONAL REGULATOR"/>
    <property type="match status" value="1"/>
</dbReference>
<dbReference type="PRINTS" id="PR00035">
    <property type="entry name" value="HTHGNTR"/>
</dbReference>
<evidence type="ECO:0000259" key="4">
    <source>
        <dbReference type="PROSITE" id="PS50949"/>
    </source>
</evidence>
<keyword evidence="3" id="KW-0804">Transcription</keyword>
<evidence type="ECO:0000256" key="1">
    <source>
        <dbReference type="ARBA" id="ARBA00023015"/>
    </source>
</evidence>
<protein>
    <submittedName>
        <fullName evidence="5">GntR family transcriptional regulator</fullName>
    </submittedName>
</protein>
<keyword evidence="2" id="KW-0238">DNA-binding</keyword>
<dbReference type="AlphaFoldDB" id="A0A3N9UDS0"/>
<dbReference type="SMART" id="SM00895">
    <property type="entry name" value="FCD"/>
    <property type="match status" value="1"/>
</dbReference>
<gene>
    <name evidence="5" type="ORF">EBB45_11380</name>
</gene>
<dbReference type="EMBL" id="RRCT01000009">
    <property type="protein sequence ID" value="RQW74483.1"/>
    <property type="molecule type" value="Genomic_DNA"/>
</dbReference>